<feature type="compositionally biased region" description="Basic residues" evidence="6">
    <location>
        <begin position="223"/>
        <end position="250"/>
    </location>
</feature>
<sequence>MTRFARAKGSKASNERVPEEATSWGEMRQQLLDKNKEIENNKKQKDAFEQRSTNYKAFLEECEKDNVKNINWAEFPNTENSTNGKNYERKNRNIVTESDSDEPPEEVSSKIEIIEPFVAKKKKKVNSKKPLKITIEKTNSSVEHNEENGELETISQKINMKKKTPNDTLPDKRNIKKIKTKTQKHGLNEIQTNIHNTTSNGSQPSTNTVQKKRKVTKDEKNSKKQLKKRCWRRPKNKLKAKNKNKNQKPKIVKENLTEADLKKIEKKKKRFIKQLEKKKKARAERKRQKEEEHKSQENNIAAGDTQIENDTPVKSYDTNKNTYSNKSLNKPNKIDNKNKGKVRDNEQHPRKKPLVPHKMFINGKELEIDYVDGFPVKKEDALRLQKLRRQMISKGLPRSEINIALKLERRKAEKALAREKKKVCFHCRKSGHNLSECPDYEKNEVAHTTPSGICFKCGSTEHTHFECKVVRSQDFKFATCFICNEQGHIARQCPDNARGLYPKGGACNVCGDVTHLKKDCPKYQVQQEKQEKNMRIETLGGSNPDTLEDKSDERGGTLLRRKSPNKIIKF</sequence>
<proteinExistence type="predicted"/>
<organism evidence="8 9">
    <name type="scientific">Exocentrus adspersus</name>
    <dbReference type="NCBI Taxonomy" id="1586481"/>
    <lineage>
        <taxon>Eukaryota</taxon>
        <taxon>Metazoa</taxon>
        <taxon>Ecdysozoa</taxon>
        <taxon>Arthropoda</taxon>
        <taxon>Hexapoda</taxon>
        <taxon>Insecta</taxon>
        <taxon>Pterygota</taxon>
        <taxon>Neoptera</taxon>
        <taxon>Endopterygota</taxon>
        <taxon>Coleoptera</taxon>
        <taxon>Polyphaga</taxon>
        <taxon>Cucujiformia</taxon>
        <taxon>Chrysomeloidea</taxon>
        <taxon>Cerambycidae</taxon>
        <taxon>Lamiinae</taxon>
        <taxon>Acanthocinini</taxon>
        <taxon>Exocentrus</taxon>
    </lineage>
</organism>
<dbReference type="PANTHER" id="PTHR46242">
    <property type="entry name" value="ZINC FINGER CCHC DOMAIN-CONTAINING PROTEIN 9 ZCCHC9"/>
    <property type="match status" value="1"/>
</dbReference>
<keyword evidence="4" id="KW-0862">Zinc</keyword>
<dbReference type="Proteomes" id="UP001159042">
    <property type="component" value="Unassembled WGS sequence"/>
</dbReference>
<dbReference type="InterPro" id="IPR036875">
    <property type="entry name" value="Znf_CCHC_sf"/>
</dbReference>
<reference evidence="8 9" key="1">
    <citation type="journal article" date="2023" name="Insect Mol. Biol.">
        <title>Genome sequencing provides insights into the evolution of gene families encoding plant cell wall-degrading enzymes in longhorned beetles.</title>
        <authorList>
            <person name="Shin N.R."/>
            <person name="Okamura Y."/>
            <person name="Kirsch R."/>
            <person name="Pauchet Y."/>
        </authorList>
    </citation>
    <scope>NUCLEOTIDE SEQUENCE [LARGE SCALE GENOMIC DNA]</scope>
    <source>
        <strain evidence="8">EAD_L_NR</strain>
    </source>
</reference>
<comment type="caution">
    <text evidence="8">The sequence shown here is derived from an EMBL/GenBank/DDBJ whole genome shotgun (WGS) entry which is preliminary data.</text>
</comment>
<evidence type="ECO:0000256" key="6">
    <source>
        <dbReference type="SAM" id="MobiDB-lite"/>
    </source>
</evidence>
<keyword evidence="9" id="KW-1185">Reference proteome</keyword>
<feature type="domain" description="CCHC-type" evidence="7">
    <location>
        <begin position="480"/>
        <end position="495"/>
    </location>
</feature>
<dbReference type="Pfam" id="PF00098">
    <property type="entry name" value="zf-CCHC"/>
    <property type="match status" value="1"/>
</dbReference>
<dbReference type="SUPFAM" id="SSF57756">
    <property type="entry name" value="Retrovirus zinc finger-like domains"/>
    <property type="match status" value="2"/>
</dbReference>
<feature type="region of interest" description="Disordered" evidence="6">
    <location>
        <begin position="275"/>
        <end position="351"/>
    </location>
</feature>
<feature type="compositionally biased region" description="Basic residues" evidence="6">
    <location>
        <begin position="275"/>
        <end position="286"/>
    </location>
</feature>
<feature type="compositionally biased region" description="Polar residues" evidence="6">
    <location>
        <begin position="316"/>
        <end position="330"/>
    </location>
</feature>
<evidence type="ECO:0000313" key="8">
    <source>
        <dbReference type="EMBL" id="KAJ8923454.1"/>
    </source>
</evidence>
<dbReference type="InterPro" id="IPR001878">
    <property type="entry name" value="Znf_CCHC"/>
</dbReference>
<name>A0AAV8WA53_9CUCU</name>
<dbReference type="GO" id="GO:0008270">
    <property type="term" value="F:zinc ion binding"/>
    <property type="evidence" value="ECO:0007669"/>
    <property type="project" value="UniProtKB-KW"/>
</dbReference>
<dbReference type="AlphaFoldDB" id="A0AAV8WA53"/>
<keyword evidence="3 5" id="KW-0863">Zinc-finger</keyword>
<accession>A0AAV8WA53</accession>
<protein>
    <recommendedName>
        <fullName evidence="7">CCHC-type domain-containing protein</fullName>
    </recommendedName>
</protein>
<keyword evidence="1" id="KW-0479">Metal-binding</keyword>
<dbReference type="PROSITE" id="PS50158">
    <property type="entry name" value="ZF_CCHC"/>
    <property type="match status" value="2"/>
</dbReference>
<evidence type="ECO:0000256" key="1">
    <source>
        <dbReference type="ARBA" id="ARBA00022723"/>
    </source>
</evidence>
<feature type="region of interest" description="Disordered" evidence="6">
    <location>
        <begin position="75"/>
        <end position="108"/>
    </location>
</feature>
<feature type="compositionally biased region" description="Basic and acidic residues" evidence="6">
    <location>
        <begin position="287"/>
        <end position="296"/>
    </location>
</feature>
<keyword evidence="2" id="KW-0677">Repeat</keyword>
<evidence type="ECO:0000313" key="9">
    <source>
        <dbReference type="Proteomes" id="UP001159042"/>
    </source>
</evidence>
<feature type="domain" description="CCHC-type" evidence="7">
    <location>
        <begin position="424"/>
        <end position="439"/>
    </location>
</feature>
<dbReference type="GO" id="GO:0005730">
    <property type="term" value="C:nucleolus"/>
    <property type="evidence" value="ECO:0007669"/>
    <property type="project" value="TreeGrafter"/>
</dbReference>
<evidence type="ECO:0000256" key="2">
    <source>
        <dbReference type="ARBA" id="ARBA00022737"/>
    </source>
</evidence>
<dbReference type="GO" id="GO:0003676">
    <property type="term" value="F:nucleic acid binding"/>
    <property type="evidence" value="ECO:0007669"/>
    <property type="project" value="InterPro"/>
</dbReference>
<feature type="region of interest" description="Disordered" evidence="6">
    <location>
        <begin position="535"/>
        <end position="558"/>
    </location>
</feature>
<dbReference type="FunFam" id="4.10.60.10:FF:000091">
    <property type="entry name" value="Zinc finger CCHC-type-containing 9"/>
    <property type="match status" value="1"/>
</dbReference>
<feature type="region of interest" description="Disordered" evidence="6">
    <location>
        <begin position="180"/>
        <end position="257"/>
    </location>
</feature>
<evidence type="ECO:0000256" key="3">
    <source>
        <dbReference type="ARBA" id="ARBA00022771"/>
    </source>
</evidence>
<gene>
    <name evidence="8" type="ORF">NQ315_002013</name>
</gene>
<dbReference type="EMBL" id="JANEYG010000005">
    <property type="protein sequence ID" value="KAJ8923454.1"/>
    <property type="molecule type" value="Genomic_DNA"/>
</dbReference>
<feature type="compositionally biased region" description="Basic and acidic residues" evidence="6">
    <location>
        <begin position="332"/>
        <end position="348"/>
    </location>
</feature>
<feature type="compositionally biased region" description="Polar residues" evidence="6">
    <location>
        <begin position="189"/>
        <end position="209"/>
    </location>
</feature>
<dbReference type="Gene3D" id="4.10.60.10">
    <property type="entry name" value="Zinc finger, CCHC-type"/>
    <property type="match status" value="2"/>
</dbReference>
<evidence type="ECO:0000259" key="7">
    <source>
        <dbReference type="PROSITE" id="PS50158"/>
    </source>
</evidence>
<feature type="region of interest" description="Disordered" evidence="6">
    <location>
        <begin position="1"/>
        <end position="25"/>
    </location>
</feature>
<evidence type="ECO:0000256" key="5">
    <source>
        <dbReference type="PROSITE-ProRule" id="PRU00047"/>
    </source>
</evidence>
<dbReference type="SMART" id="SM00343">
    <property type="entry name" value="ZnF_C2HC"/>
    <property type="match status" value="4"/>
</dbReference>
<dbReference type="InterPro" id="IPR042246">
    <property type="entry name" value="ZCCHC9"/>
</dbReference>
<dbReference type="PANTHER" id="PTHR46242:SF1">
    <property type="entry name" value="ZINC FINGER CCHC DOMAIN-CONTAINING PROTEIN 9"/>
    <property type="match status" value="1"/>
</dbReference>
<evidence type="ECO:0000256" key="4">
    <source>
        <dbReference type="ARBA" id="ARBA00022833"/>
    </source>
</evidence>